<gene>
    <name evidence="1" type="ORF">EYR41_002631</name>
</gene>
<protein>
    <submittedName>
        <fullName evidence="1">Uncharacterized protein</fullName>
    </submittedName>
</protein>
<accession>A0A7C8TVK2</accession>
<sequence>MLFFKKAFVSALALLAAPSIAALTPAQMVGNIEMLTTKSKALQNPAKSITLVNGPLIAIGLGPFPQIIVGFTEIITITSTAIAQMQGSAAITNPTDAKAIADAFRMFVKVHQELLNILIGKAGLFTLVPIIGQPVASVLRSLEAIVDTVAFGIIDTVEVAASKDTIQSDAGSLSATISLSIKSYEGLISIKKRHARDFMIDA</sequence>
<reference evidence="1 2" key="1">
    <citation type="submission" date="2019-03" db="EMBL/GenBank/DDBJ databases">
        <title>Nematode-trapping fungi genome.</title>
        <authorList>
            <person name="Vidal-Diez De Ulzurrun G."/>
        </authorList>
    </citation>
    <scope>NUCLEOTIDE SEQUENCE [LARGE SCALE GENOMIC DNA]</scope>
    <source>
        <strain evidence="1 2">TWF154</strain>
    </source>
</reference>
<dbReference type="EMBL" id="SOZJ01000002">
    <property type="protein sequence ID" value="TGJ70596.1"/>
    <property type="molecule type" value="Genomic_DNA"/>
</dbReference>
<dbReference type="Proteomes" id="UP000297595">
    <property type="component" value="Unassembled WGS sequence"/>
</dbReference>
<name>A0A7C8TVK2_ORBOL</name>
<organism evidence="1 2">
    <name type="scientific">Orbilia oligospora</name>
    <name type="common">Nematode-trapping fungus</name>
    <name type="synonym">Arthrobotrys oligospora</name>
    <dbReference type="NCBI Taxonomy" id="2813651"/>
    <lineage>
        <taxon>Eukaryota</taxon>
        <taxon>Fungi</taxon>
        <taxon>Dikarya</taxon>
        <taxon>Ascomycota</taxon>
        <taxon>Pezizomycotina</taxon>
        <taxon>Orbiliomycetes</taxon>
        <taxon>Orbiliales</taxon>
        <taxon>Orbiliaceae</taxon>
        <taxon>Orbilia</taxon>
    </lineage>
</organism>
<dbReference type="AlphaFoldDB" id="A0A7C8TVK2"/>
<dbReference type="Pfam" id="PF17615">
    <property type="entry name" value="C166"/>
    <property type="match status" value="1"/>
</dbReference>
<proteinExistence type="predicted"/>
<evidence type="ECO:0000313" key="1">
    <source>
        <dbReference type="EMBL" id="TGJ70596.1"/>
    </source>
</evidence>
<comment type="caution">
    <text evidence="1">The sequence shown here is derived from an EMBL/GenBank/DDBJ whole genome shotgun (WGS) entry which is preliminary data.</text>
</comment>
<evidence type="ECO:0000313" key="2">
    <source>
        <dbReference type="Proteomes" id="UP000297595"/>
    </source>
</evidence>
<dbReference type="OrthoDB" id="5089392at2759"/>